<protein>
    <submittedName>
        <fullName evidence="3">Uncharacterized protein</fullName>
    </submittedName>
</protein>
<keyword evidence="1" id="KW-0175">Coiled coil</keyword>
<comment type="caution">
    <text evidence="3">The sequence shown here is derived from an EMBL/GenBank/DDBJ whole genome shotgun (WGS) entry which is preliminary data.</text>
</comment>
<feature type="region of interest" description="Disordered" evidence="2">
    <location>
        <begin position="105"/>
        <end position="124"/>
    </location>
</feature>
<feature type="region of interest" description="Disordered" evidence="2">
    <location>
        <begin position="1"/>
        <end position="28"/>
    </location>
</feature>
<evidence type="ECO:0000313" key="3">
    <source>
        <dbReference type="EMBL" id="KAK6006988.1"/>
    </source>
</evidence>
<proteinExistence type="predicted"/>
<name>A0ABR0TRA7_AURPU</name>
<sequence>MASNSPIKRKRSGEDLAANTSKRVLRPRSVPEVTTISIQPNLISKPRIKKPITRRLPQVESATTSPGSNLLLQKDQIIEQLRLELAEANNELAMTRKRLLETEKKLHDTHKGASIVEKSASAHG</sequence>
<feature type="coiled-coil region" evidence="1">
    <location>
        <begin position="71"/>
        <end position="105"/>
    </location>
</feature>
<reference evidence="3 4" key="1">
    <citation type="submission" date="2023-11" db="EMBL/GenBank/DDBJ databases">
        <title>Draft genome sequence and annotation of the polyextremotolerant black yeast-like fungus Aureobasidium pullulans NRRL 62042.</title>
        <authorList>
            <person name="Dielentheis-Frenken M.R.E."/>
            <person name="Wibberg D."/>
            <person name="Blank L.M."/>
            <person name="Tiso T."/>
        </authorList>
    </citation>
    <scope>NUCLEOTIDE SEQUENCE [LARGE SCALE GENOMIC DNA]</scope>
    <source>
        <strain evidence="3 4">NRRL 62042</strain>
    </source>
</reference>
<organism evidence="3 4">
    <name type="scientific">Aureobasidium pullulans</name>
    <name type="common">Black yeast</name>
    <name type="synonym">Pullularia pullulans</name>
    <dbReference type="NCBI Taxonomy" id="5580"/>
    <lineage>
        <taxon>Eukaryota</taxon>
        <taxon>Fungi</taxon>
        <taxon>Dikarya</taxon>
        <taxon>Ascomycota</taxon>
        <taxon>Pezizomycotina</taxon>
        <taxon>Dothideomycetes</taxon>
        <taxon>Dothideomycetidae</taxon>
        <taxon>Dothideales</taxon>
        <taxon>Saccotheciaceae</taxon>
        <taxon>Aureobasidium</taxon>
    </lineage>
</organism>
<evidence type="ECO:0000256" key="2">
    <source>
        <dbReference type="SAM" id="MobiDB-lite"/>
    </source>
</evidence>
<evidence type="ECO:0000256" key="1">
    <source>
        <dbReference type="SAM" id="Coils"/>
    </source>
</evidence>
<keyword evidence="4" id="KW-1185">Reference proteome</keyword>
<dbReference type="EMBL" id="JASGXD010000003">
    <property type="protein sequence ID" value="KAK6006988.1"/>
    <property type="molecule type" value="Genomic_DNA"/>
</dbReference>
<dbReference type="Proteomes" id="UP001341245">
    <property type="component" value="Unassembled WGS sequence"/>
</dbReference>
<accession>A0ABR0TRA7</accession>
<evidence type="ECO:0000313" key="4">
    <source>
        <dbReference type="Proteomes" id="UP001341245"/>
    </source>
</evidence>
<gene>
    <name evidence="3" type="ORF">QM012_005996</name>
</gene>